<dbReference type="EMBL" id="JBHTBY010000001">
    <property type="protein sequence ID" value="MFC7319541.1"/>
    <property type="molecule type" value="Genomic_DNA"/>
</dbReference>
<evidence type="ECO:0000313" key="1">
    <source>
        <dbReference type="EMBL" id="MFC7319541.1"/>
    </source>
</evidence>
<comment type="caution">
    <text evidence="1">The sequence shown here is derived from an EMBL/GenBank/DDBJ whole genome shotgun (WGS) entry which is preliminary data.</text>
</comment>
<organism evidence="1 2">
    <name type="scientific">Halobacillus campisalis</name>
    <dbReference type="NCBI Taxonomy" id="435909"/>
    <lineage>
        <taxon>Bacteria</taxon>
        <taxon>Bacillati</taxon>
        <taxon>Bacillota</taxon>
        <taxon>Bacilli</taxon>
        <taxon>Bacillales</taxon>
        <taxon>Bacillaceae</taxon>
        <taxon>Halobacillus</taxon>
    </lineage>
</organism>
<accession>A0ABW2JYI0</accession>
<dbReference type="RefSeq" id="WP_289215345.1">
    <property type="nucleotide sequence ID" value="NZ_JAPVRC010000003.1"/>
</dbReference>
<name>A0ABW2JYI0_9BACI</name>
<sequence length="123" mass="14303">MVEIMILRAEKEVGMGCCGGICGEGLVEMKDEFSHHDEDRLRLGELYQELKEKHGDRVNISFLDPRNIIAIGFYFLKQTKQKNISILEGMNNFIFQMKYNAVFINGKHSEHEQDYDTLIEDML</sequence>
<evidence type="ECO:0000313" key="2">
    <source>
        <dbReference type="Proteomes" id="UP001596494"/>
    </source>
</evidence>
<gene>
    <name evidence="1" type="ORF">ACFQMN_01410</name>
</gene>
<reference evidence="2" key="1">
    <citation type="journal article" date="2019" name="Int. J. Syst. Evol. Microbiol.">
        <title>The Global Catalogue of Microorganisms (GCM) 10K type strain sequencing project: providing services to taxonomists for standard genome sequencing and annotation.</title>
        <authorList>
            <consortium name="The Broad Institute Genomics Platform"/>
            <consortium name="The Broad Institute Genome Sequencing Center for Infectious Disease"/>
            <person name="Wu L."/>
            <person name="Ma J."/>
        </authorList>
    </citation>
    <scope>NUCLEOTIDE SEQUENCE [LARGE SCALE GENOMIC DNA]</scope>
    <source>
        <strain evidence="2">CCUG 73951</strain>
    </source>
</reference>
<dbReference type="Proteomes" id="UP001596494">
    <property type="component" value="Unassembled WGS sequence"/>
</dbReference>
<keyword evidence="2" id="KW-1185">Reference proteome</keyword>
<proteinExistence type="predicted"/>
<evidence type="ECO:0008006" key="3">
    <source>
        <dbReference type="Google" id="ProtNLM"/>
    </source>
</evidence>
<protein>
    <recommendedName>
        <fullName evidence="3">DUF4325 domain-containing protein</fullName>
    </recommendedName>
</protein>